<evidence type="ECO:0000256" key="1">
    <source>
        <dbReference type="ARBA" id="ARBA00023015"/>
    </source>
</evidence>
<dbReference type="PROSITE" id="PS01117">
    <property type="entry name" value="HTH_MARR_1"/>
    <property type="match status" value="1"/>
</dbReference>
<dbReference type="PANTHER" id="PTHR42756">
    <property type="entry name" value="TRANSCRIPTIONAL REGULATOR, MARR"/>
    <property type="match status" value="1"/>
</dbReference>
<evidence type="ECO:0000256" key="3">
    <source>
        <dbReference type="ARBA" id="ARBA00023163"/>
    </source>
</evidence>
<organism evidence="5 6">
    <name type="scientific">Cephaloticoccus primus</name>
    <dbReference type="NCBI Taxonomy" id="1548207"/>
    <lineage>
        <taxon>Bacteria</taxon>
        <taxon>Pseudomonadati</taxon>
        <taxon>Verrucomicrobiota</taxon>
        <taxon>Opitutia</taxon>
        <taxon>Opitutales</taxon>
        <taxon>Opitutaceae</taxon>
        <taxon>Cephaloticoccus</taxon>
    </lineage>
</organism>
<evidence type="ECO:0000313" key="6">
    <source>
        <dbReference type="Proteomes" id="UP000070058"/>
    </source>
</evidence>
<evidence type="ECO:0000256" key="2">
    <source>
        <dbReference type="ARBA" id="ARBA00023125"/>
    </source>
</evidence>
<keyword evidence="6" id="KW-1185">Reference proteome</keyword>
<dbReference type="InterPro" id="IPR000835">
    <property type="entry name" value="HTH_MarR-typ"/>
</dbReference>
<dbReference type="PROSITE" id="PS50995">
    <property type="entry name" value="HTH_MARR_2"/>
    <property type="match status" value="1"/>
</dbReference>
<dbReference type="PRINTS" id="PR00598">
    <property type="entry name" value="HTHMARR"/>
</dbReference>
<dbReference type="SMART" id="SM00347">
    <property type="entry name" value="HTH_MARR"/>
    <property type="match status" value="1"/>
</dbReference>
<feature type="domain" description="HTH marR-type" evidence="4">
    <location>
        <begin position="1"/>
        <end position="127"/>
    </location>
</feature>
<dbReference type="Pfam" id="PF12802">
    <property type="entry name" value="MarR_2"/>
    <property type="match status" value="1"/>
</dbReference>
<keyword evidence="3" id="KW-0804">Transcription</keyword>
<proteinExistence type="predicted"/>
<reference evidence="6" key="1">
    <citation type="submission" date="2016-02" db="EMBL/GenBank/DDBJ databases">
        <authorList>
            <person name="Sanders J.G."/>
            <person name="Lin J.Y."/>
            <person name="Wertz J.T."/>
            <person name="Russell J.A."/>
            <person name="Moreau C.S."/>
            <person name="Powell S."/>
        </authorList>
    </citation>
    <scope>NUCLEOTIDE SEQUENCE [LARGE SCALE GENOMIC DNA]</scope>
    <source>
        <strain evidence="6">CAG34</strain>
    </source>
</reference>
<dbReference type="InterPro" id="IPR036390">
    <property type="entry name" value="WH_DNA-bd_sf"/>
</dbReference>
<comment type="caution">
    <text evidence="5">The sequence shown here is derived from an EMBL/GenBank/DDBJ whole genome shotgun (WGS) entry which is preliminary data.</text>
</comment>
<evidence type="ECO:0000259" key="4">
    <source>
        <dbReference type="PROSITE" id="PS50995"/>
    </source>
</evidence>
<keyword evidence="2" id="KW-0238">DNA-binding</keyword>
<dbReference type="PANTHER" id="PTHR42756:SF1">
    <property type="entry name" value="TRANSCRIPTIONAL REPRESSOR OF EMRAB OPERON"/>
    <property type="match status" value="1"/>
</dbReference>
<dbReference type="STRING" id="1548207.AXK11_02120"/>
<name>A0A139SSR6_9BACT</name>
<dbReference type="SUPFAM" id="SSF46785">
    <property type="entry name" value="Winged helix' DNA-binding domain"/>
    <property type="match status" value="1"/>
</dbReference>
<dbReference type="Gene3D" id="1.10.10.10">
    <property type="entry name" value="Winged helix-like DNA-binding domain superfamily/Winged helix DNA-binding domain"/>
    <property type="match status" value="1"/>
</dbReference>
<dbReference type="Proteomes" id="UP000070058">
    <property type="component" value="Unassembled WGS sequence"/>
</dbReference>
<dbReference type="EMBL" id="LSZQ01000013">
    <property type="protein sequence ID" value="KXU37613.1"/>
    <property type="molecule type" value="Genomic_DNA"/>
</dbReference>
<dbReference type="InterPro" id="IPR023187">
    <property type="entry name" value="Tscrpt_reg_MarR-type_CS"/>
</dbReference>
<dbReference type="GO" id="GO:0003700">
    <property type="term" value="F:DNA-binding transcription factor activity"/>
    <property type="evidence" value="ECO:0007669"/>
    <property type="project" value="InterPro"/>
</dbReference>
<keyword evidence="1" id="KW-0805">Transcription regulation</keyword>
<dbReference type="AlphaFoldDB" id="A0A139SSR6"/>
<sequence length="134" mass="15277">MDSAQALERRLKRELALCEVTELGFVLLAQVIRQEPDALTPSEAAHKLHLPRPAISTILGRLEVSGLIRRERSSDDRRSLSIRMTEKGRRVFEGAIAQCLQMVNTLMSHVDSRELSQLDDTCSRLRQHFLENKN</sequence>
<gene>
    <name evidence="5" type="ORF">AXK11_02120</name>
</gene>
<accession>A0A139SSR6</accession>
<protein>
    <recommendedName>
        <fullName evidence="4">HTH marR-type domain-containing protein</fullName>
    </recommendedName>
</protein>
<dbReference type="InterPro" id="IPR036388">
    <property type="entry name" value="WH-like_DNA-bd_sf"/>
</dbReference>
<evidence type="ECO:0000313" key="5">
    <source>
        <dbReference type="EMBL" id="KXU37613.1"/>
    </source>
</evidence>
<dbReference type="GO" id="GO:0003677">
    <property type="term" value="F:DNA binding"/>
    <property type="evidence" value="ECO:0007669"/>
    <property type="project" value="UniProtKB-KW"/>
</dbReference>